<dbReference type="EMBL" id="BTFZ01000011">
    <property type="protein sequence ID" value="GMM35766.1"/>
    <property type="molecule type" value="Genomic_DNA"/>
</dbReference>
<dbReference type="Proteomes" id="UP001360560">
    <property type="component" value="Unassembled WGS sequence"/>
</dbReference>
<feature type="region of interest" description="Disordered" evidence="1">
    <location>
        <begin position="40"/>
        <end position="74"/>
    </location>
</feature>
<dbReference type="AlphaFoldDB" id="A0AAV5QMB0"/>
<accession>A0AAV5QMB0</accession>
<dbReference type="GeneID" id="90073741"/>
<reference evidence="2 3" key="1">
    <citation type="journal article" date="2023" name="Elife">
        <title>Identification of key yeast species and microbe-microbe interactions impacting larval growth of Drosophila in the wild.</title>
        <authorList>
            <person name="Mure A."/>
            <person name="Sugiura Y."/>
            <person name="Maeda R."/>
            <person name="Honda K."/>
            <person name="Sakurai N."/>
            <person name="Takahashi Y."/>
            <person name="Watada M."/>
            <person name="Katoh T."/>
            <person name="Gotoh A."/>
            <person name="Gotoh Y."/>
            <person name="Taniguchi I."/>
            <person name="Nakamura K."/>
            <person name="Hayashi T."/>
            <person name="Katayama T."/>
            <person name="Uemura T."/>
            <person name="Hattori Y."/>
        </authorList>
    </citation>
    <scope>NUCLEOTIDE SEQUENCE [LARGE SCALE GENOMIC DNA]</scope>
    <source>
        <strain evidence="2 3">SC-9</strain>
    </source>
</reference>
<name>A0AAV5QMB0_9ASCO</name>
<organism evidence="2 3">
    <name type="scientific">Saccharomycopsis crataegensis</name>
    <dbReference type="NCBI Taxonomy" id="43959"/>
    <lineage>
        <taxon>Eukaryota</taxon>
        <taxon>Fungi</taxon>
        <taxon>Dikarya</taxon>
        <taxon>Ascomycota</taxon>
        <taxon>Saccharomycotina</taxon>
        <taxon>Saccharomycetes</taxon>
        <taxon>Saccharomycopsidaceae</taxon>
        <taxon>Saccharomycopsis</taxon>
    </lineage>
</organism>
<evidence type="ECO:0000313" key="2">
    <source>
        <dbReference type="EMBL" id="GMM35766.1"/>
    </source>
</evidence>
<evidence type="ECO:0000313" key="3">
    <source>
        <dbReference type="Proteomes" id="UP001360560"/>
    </source>
</evidence>
<evidence type="ECO:0000256" key="1">
    <source>
        <dbReference type="SAM" id="MobiDB-lite"/>
    </source>
</evidence>
<proteinExistence type="predicted"/>
<keyword evidence="3" id="KW-1185">Reference proteome</keyword>
<dbReference type="RefSeq" id="XP_064852762.1">
    <property type="nucleotide sequence ID" value="XM_064996690.1"/>
</dbReference>
<gene>
    <name evidence="2" type="ORF">DASC09_030910</name>
</gene>
<comment type="caution">
    <text evidence="2">The sequence shown here is derived from an EMBL/GenBank/DDBJ whole genome shotgun (WGS) entry which is preliminary data.</text>
</comment>
<sequence length="117" mass="13352">MEKNNVFALRHETPDFSSDTIAARIQQAAEEIFAINFMSTSDGNQVHPGVSNSYDENNEDDSAESDREDVLESNTEEFVYGDLNEEEEPPENRFGLINAQIFQESYVDSIEKKQRLL</sequence>
<protein>
    <submittedName>
        <fullName evidence="2">Uncharacterized protein</fullName>
    </submittedName>
</protein>